<dbReference type="Proteomes" id="UP001525961">
    <property type="component" value="Unassembled WGS sequence"/>
</dbReference>
<proteinExistence type="predicted"/>
<reference evidence="2 3" key="1">
    <citation type="journal article" date="2022" name="Front. Microbiol.">
        <title>High genomic differentiation and limited gene flow indicate recent cryptic speciation within the genus Laspinema (cyanobacteria).</title>
        <authorList>
            <person name="Stanojkovic A."/>
            <person name="Skoupy S."/>
            <person name="Skaloud P."/>
            <person name="Dvorak P."/>
        </authorList>
    </citation>
    <scope>NUCLEOTIDE SEQUENCE [LARGE SCALE GENOMIC DNA]</scope>
    <source>
        <strain evidence="2 3">D3b</strain>
    </source>
</reference>
<gene>
    <name evidence="2" type="ORF">NG792_11085</name>
</gene>
<dbReference type="InterPro" id="IPR057727">
    <property type="entry name" value="WCX_dom"/>
</dbReference>
<dbReference type="PROSITE" id="PS52050">
    <property type="entry name" value="WYL"/>
    <property type="match status" value="1"/>
</dbReference>
<dbReference type="RefSeq" id="WP_261235491.1">
    <property type="nucleotide sequence ID" value="NZ_JAMXFA010000012.1"/>
</dbReference>
<feature type="domain" description="WCX" evidence="1">
    <location>
        <begin position="235"/>
        <end position="275"/>
    </location>
</feature>
<dbReference type="EMBL" id="JAMXFA010000012">
    <property type="protein sequence ID" value="MCT7978252.1"/>
    <property type="molecule type" value="Genomic_DNA"/>
</dbReference>
<comment type="caution">
    <text evidence="2">The sequence shown here is derived from an EMBL/GenBank/DDBJ whole genome shotgun (WGS) entry which is preliminary data.</text>
</comment>
<evidence type="ECO:0000259" key="1">
    <source>
        <dbReference type="Pfam" id="PF25583"/>
    </source>
</evidence>
<evidence type="ECO:0000313" key="3">
    <source>
        <dbReference type="Proteomes" id="UP001525961"/>
    </source>
</evidence>
<sequence>MIRKKDTITLSIPPGTKERLEEIADALKVRWGDRGSISGLLTAIAQGKFQLGQPLNLTSAQVQALQQAQRLLIDTGHIPQAQTLTSLLLDRGNLEAPLRLALQQLATQPNETWRRQVEEHIQNRQPFRVFYRNAQESDLVYTVRCAELPFREKRFYLEIWCEETEDIKNTDFPELIHNRCLRLDRIREIQPIAGEWRNGLDFIEVYLHFCGGLVKAYESKDSDISNEVIGEVRQVVRRVSNPFWLIREILPYGKKCQVVAPQAIRDRVKEEIHAIYQRYLEPDTLPHS</sequence>
<organism evidence="2 3">
    <name type="scientific">Laspinema olomoucense D3b</name>
    <dbReference type="NCBI Taxonomy" id="2953688"/>
    <lineage>
        <taxon>Bacteria</taxon>
        <taxon>Bacillati</taxon>
        <taxon>Cyanobacteriota</taxon>
        <taxon>Cyanophyceae</taxon>
        <taxon>Oscillatoriophycideae</taxon>
        <taxon>Oscillatoriales</taxon>
        <taxon>Laspinemataceae</taxon>
        <taxon>Laspinema</taxon>
        <taxon>Laspinema olomoucense</taxon>
    </lineage>
</organism>
<keyword evidence="3" id="KW-1185">Reference proteome</keyword>
<protein>
    <submittedName>
        <fullName evidence="2">WYL domain-containing protein</fullName>
    </submittedName>
</protein>
<name>A0ABT2N6E7_9CYAN</name>
<dbReference type="Pfam" id="PF25583">
    <property type="entry name" value="WCX"/>
    <property type="match status" value="1"/>
</dbReference>
<evidence type="ECO:0000313" key="2">
    <source>
        <dbReference type="EMBL" id="MCT7978252.1"/>
    </source>
</evidence>
<accession>A0ABT2N6E7</accession>